<dbReference type="EMBL" id="CP059693">
    <property type="protein sequence ID" value="WDE13961.1"/>
    <property type="molecule type" value="Genomic_DNA"/>
</dbReference>
<gene>
    <name evidence="1" type="ORF">H3N35_11240</name>
</gene>
<sequence length="67" mass="7402">MYTSTITCAQCKDSIQLPPNTGPFESVICPHCRHTAKLIDLQLRAQEEDQKFVDELTLTLAPPTAGD</sequence>
<evidence type="ECO:0000313" key="2">
    <source>
        <dbReference type="Proteomes" id="UP001215231"/>
    </source>
</evidence>
<name>A0ABY7VLL1_9GAMM</name>
<accession>A0ABY7VLL1</accession>
<organism evidence="1 2">
    <name type="scientific">Thalassomonas haliotis</name>
    <dbReference type="NCBI Taxonomy" id="485448"/>
    <lineage>
        <taxon>Bacteria</taxon>
        <taxon>Pseudomonadati</taxon>
        <taxon>Pseudomonadota</taxon>
        <taxon>Gammaproteobacteria</taxon>
        <taxon>Alteromonadales</taxon>
        <taxon>Colwelliaceae</taxon>
        <taxon>Thalassomonas</taxon>
    </lineage>
</organism>
<dbReference type="RefSeq" id="WP_274054416.1">
    <property type="nucleotide sequence ID" value="NZ_CP059693.1"/>
</dbReference>
<protein>
    <submittedName>
        <fullName evidence="1">Uncharacterized protein</fullName>
    </submittedName>
</protein>
<reference evidence="1 2" key="1">
    <citation type="journal article" date="2022" name="Mar. Drugs">
        <title>Bioassay-Guided Fractionation Leads to the Detection of Cholic Acid Generated by the Rare Thalassomonas sp.</title>
        <authorList>
            <person name="Pheiffer F."/>
            <person name="Schneider Y.K."/>
            <person name="Hansen E.H."/>
            <person name="Andersen J.H."/>
            <person name="Isaksson J."/>
            <person name="Busche T."/>
            <person name="R C."/>
            <person name="Kalinowski J."/>
            <person name="Zyl L.V."/>
            <person name="Trindade M."/>
        </authorList>
    </citation>
    <scope>NUCLEOTIDE SEQUENCE [LARGE SCALE GENOMIC DNA]</scope>
    <source>
        <strain evidence="1 2">A5K-61T</strain>
    </source>
</reference>
<dbReference type="Proteomes" id="UP001215231">
    <property type="component" value="Chromosome"/>
</dbReference>
<evidence type="ECO:0000313" key="1">
    <source>
        <dbReference type="EMBL" id="WDE13961.1"/>
    </source>
</evidence>
<proteinExistence type="predicted"/>
<keyword evidence="2" id="KW-1185">Reference proteome</keyword>